<keyword evidence="2" id="KW-1185">Reference proteome</keyword>
<protein>
    <submittedName>
        <fullName evidence="1">Uncharacterized protein</fullName>
    </submittedName>
</protein>
<name>A0A5B7GTI5_PORTR</name>
<accession>A0A5B7GTI5</accession>
<dbReference type="AlphaFoldDB" id="A0A5B7GTI5"/>
<sequence>MLSESNVHFGYSSCLLHAGNTEQGVGVDVGVGVGVGVDVAANEFYHETLLPPARTSQLAKVTRVFKFIFFYGYSERLNISTLSTGEILKRSRLIISVGLENSRVSIFM</sequence>
<proteinExistence type="predicted"/>
<comment type="caution">
    <text evidence="1">The sequence shown here is derived from an EMBL/GenBank/DDBJ whole genome shotgun (WGS) entry which is preliminary data.</text>
</comment>
<dbReference type="EMBL" id="VSRR010017789">
    <property type="protein sequence ID" value="MPC60685.1"/>
    <property type="molecule type" value="Genomic_DNA"/>
</dbReference>
<gene>
    <name evidence="1" type="ORF">E2C01_054741</name>
</gene>
<evidence type="ECO:0000313" key="2">
    <source>
        <dbReference type="Proteomes" id="UP000324222"/>
    </source>
</evidence>
<organism evidence="1 2">
    <name type="scientific">Portunus trituberculatus</name>
    <name type="common">Swimming crab</name>
    <name type="synonym">Neptunus trituberculatus</name>
    <dbReference type="NCBI Taxonomy" id="210409"/>
    <lineage>
        <taxon>Eukaryota</taxon>
        <taxon>Metazoa</taxon>
        <taxon>Ecdysozoa</taxon>
        <taxon>Arthropoda</taxon>
        <taxon>Crustacea</taxon>
        <taxon>Multicrustacea</taxon>
        <taxon>Malacostraca</taxon>
        <taxon>Eumalacostraca</taxon>
        <taxon>Eucarida</taxon>
        <taxon>Decapoda</taxon>
        <taxon>Pleocyemata</taxon>
        <taxon>Brachyura</taxon>
        <taxon>Eubrachyura</taxon>
        <taxon>Portunoidea</taxon>
        <taxon>Portunidae</taxon>
        <taxon>Portuninae</taxon>
        <taxon>Portunus</taxon>
    </lineage>
</organism>
<evidence type="ECO:0000313" key="1">
    <source>
        <dbReference type="EMBL" id="MPC60685.1"/>
    </source>
</evidence>
<dbReference type="Proteomes" id="UP000324222">
    <property type="component" value="Unassembled WGS sequence"/>
</dbReference>
<reference evidence="1 2" key="1">
    <citation type="submission" date="2019-05" db="EMBL/GenBank/DDBJ databases">
        <title>Another draft genome of Portunus trituberculatus and its Hox gene families provides insights of decapod evolution.</title>
        <authorList>
            <person name="Jeong J.-H."/>
            <person name="Song I."/>
            <person name="Kim S."/>
            <person name="Choi T."/>
            <person name="Kim D."/>
            <person name="Ryu S."/>
            <person name="Kim W."/>
        </authorList>
    </citation>
    <scope>NUCLEOTIDE SEQUENCE [LARGE SCALE GENOMIC DNA]</scope>
    <source>
        <tissue evidence="1">Muscle</tissue>
    </source>
</reference>